<dbReference type="NCBIfam" id="TIGR01777">
    <property type="entry name" value="yfcH"/>
    <property type="match status" value="1"/>
</dbReference>
<dbReference type="STRING" id="156994.SAMN04488028_106229"/>
<evidence type="ECO:0000259" key="3">
    <source>
        <dbReference type="Pfam" id="PF08338"/>
    </source>
</evidence>
<evidence type="ECO:0008006" key="6">
    <source>
        <dbReference type="Google" id="ProtNLM"/>
    </source>
</evidence>
<dbReference type="InterPro" id="IPR036291">
    <property type="entry name" value="NAD(P)-bd_dom_sf"/>
</dbReference>
<dbReference type="PANTHER" id="PTHR11092:SF0">
    <property type="entry name" value="EPIMERASE FAMILY PROTEIN SDR39U1"/>
    <property type="match status" value="1"/>
</dbReference>
<feature type="domain" description="NAD-dependent epimerase/dehydratase" evidence="2">
    <location>
        <begin position="3"/>
        <end position="223"/>
    </location>
</feature>
<dbReference type="PANTHER" id="PTHR11092">
    <property type="entry name" value="SUGAR NUCLEOTIDE EPIMERASE RELATED"/>
    <property type="match status" value="1"/>
</dbReference>
<evidence type="ECO:0000259" key="2">
    <source>
        <dbReference type="Pfam" id="PF01370"/>
    </source>
</evidence>
<protein>
    <recommendedName>
        <fullName evidence="6">TIGR01777 family protein</fullName>
    </recommendedName>
</protein>
<dbReference type="RefSeq" id="WP_073124040.1">
    <property type="nucleotide sequence ID" value="NZ_FRAA01000006.1"/>
</dbReference>
<dbReference type="Pfam" id="PF08338">
    <property type="entry name" value="DUF1731"/>
    <property type="match status" value="1"/>
</dbReference>
<name>A0A1M6TY87_REIAG</name>
<accession>A0A1M6TY87</accession>
<sequence>MTILITGGTGLVASHLTALLASKGHTVRLLSRTRFQHLSAEVFEWDIKKGYIETGAFDDVEVVFHLAGAGVADKKWSANRKKVIYDSRIQSTRLLHQKMADLTQKPKAFICASAIGYYGYRDFDHWSTEEDTTGTDFLAEVTLDWEKEADKIADLGMRLVKPRIGMVLSDRGGALQKMAQPVRMLVGAPLGSGRQICNWIHVDDLVHMMEHFMLDPKTSGAYNAVGPNPITNAHLTEVIAKAMRRPLWLPNVPAFVLKWILGEMSIIVLEGHHVSNQKVLDSGFSFKYQQADQAVEDILSIG</sequence>
<organism evidence="4 5">
    <name type="scientific">Reichenbachiella agariperforans</name>
    <dbReference type="NCBI Taxonomy" id="156994"/>
    <lineage>
        <taxon>Bacteria</taxon>
        <taxon>Pseudomonadati</taxon>
        <taxon>Bacteroidota</taxon>
        <taxon>Cytophagia</taxon>
        <taxon>Cytophagales</taxon>
        <taxon>Reichenbachiellaceae</taxon>
        <taxon>Reichenbachiella</taxon>
    </lineage>
</organism>
<dbReference type="EMBL" id="FRAA01000006">
    <property type="protein sequence ID" value="SHK61899.1"/>
    <property type="molecule type" value="Genomic_DNA"/>
</dbReference>
<dbReference type="Proteomes" id="UP000184474">
    <property type="component" value="Unassembled WGS sequence"/>
</dbReference>
<comment type="similarity">
    <text evidence="1">Belongs to the NAD(P)-dependent epimerase/dehydratase family. SDR39U1 subfamily.</text>
</comment>
<feature type="domain" description="DUF1731" evidence="3">
    <location>
        <begin position="252"/>
        <end position="298"/>
    </location>
</feature>
<dbReference type="AlphaFoldDB" id="A0A1M6TY87"/>
<dbReference type="Gene3D" id="3.40.50.720">
    <property type="entry name" value="NAD(P)-binding Rossmann-like Domain"/>
    <property type="match status" value="1"/>
</dbReference>
<dbReference type="InterPro" id="IPR001509">
    <property type="entry name" value="Epimerase_deHydtase"/>
</dbReference>
<dbReference type="InterPro" id="IPR010099">
    <property type="entry name" value="SDR39U1"/>
</dbReference>
<evidence type="ECO:0000313" key="4">
    <source>
        <dbReference type="EMBL" id="SHK61899.1"/>
    </source>
</evidence>
<keyword evidence="5" id="KW-1185">Reference proteome</keyword>
<reference evidence="5" key="1">
    <citation type="submission" date="2016-11" db="EMBL/GenBank/DDBJ databases">
        <authorList>
            <person name="Varghese N."/>
            <person name="Submissions S."/>
        </authorList>
    </citation>
    <scope>NUCLEOTIDE SEQUENCE [LARGE SCALE GENOMIC DNA]</scope>
    <source>
        <strain evidence="5">DSM 26134</strain>
    </source>
</reference>
<dbReference type="SUPFAM" id="SSF51735">
    <property type="entry name" value="NAD(P)-binding Rossmann-fold domains"/>
    <property type="match status" value="1"/>
</dbReference>
<evidence type="ECO:0000256" key="1">
    <source>
        <dbReference type="ARBA" id="ARBA00009353"/>
    </source>
</evidence>
<gene>
    <name evidence="4" type="ORF">SAMN04488028_106229</name>
</gene>
<evidence type="ECO:0000313" key="5">
    <source>
        <dbReference type="Proteomes" id="UP000184474"/>
    </source>
</evidence>
<dbReference type="InterPro" id="IPR013549">
    <property type="entry name" value="DUF1731"/>
</dbReference>
<proteinExistence type="inferred from homology"/>
<dbReference type="Pfam" id="PF01370">
    <property type="entry name" value="Epimerase"/>
    <property type="match status" value="1"/>
</dbReference>